<reference evidence="5 6" key="1">
    <citation type="submission" date="2023-06" db="EMBL/GenBank/DDBJ databases">
        <title>Roseiconus lacunae JC819 isolated from Gulf of Mannar region, Tamil Nadu.</title>
        <authorList>
            <person name="Pk S."/>
            <person name="Ch S."/>
            <person name="Ch V.R."/>
        </authorList>
    </citation>
    <scope>NUCLEOTIDE SEQUENCE [LARGE SCALE GENOMIC DNA]</scope>
    <source>
        <strain evidence="5 6">JC819</strain>
    </source>
</reference>
<proteinExistence type="inferred from homology"/>
<dbReference type="PANTHER" id="PTHR30258:SF2">
    <property type="entry name" value="COMG OPERON PROTEIN 1"/>
    <property type="match status" value="1"/>
</dbReference>
<dbReference type="PANTHER" id="PTHR30258">
    <property type="entry name" value="TYPE II SECRETION SYSTEM PROTEIN GSPE-RELATED"/>
    <property type="match status" value="1"/>
</dbReference>
<evidence type="ECO:0000256" key="1">
    <source>
        <dbReference type="ARBA" id="ARBA00006611"/>
    </source>
</evidence>
<dbReference type="InterPro" id="IPR001482">
    <property type="entry name" value="T2SS/T4SS_dom"/>
</dbReference>
<evidence type="ECO:0000313" key="5">
    <source>
        <dbReference type="EMBL" id="MDM4013909.1"/>
    </source>
</evidence>
<sequence>MSNHDKTIADPEEMVNAGSNAAPMGLIEYHELNMDEVRVDPKWALKIPASLAMRKQVIPLCKLQGEIIVACADIEDTACQRQLTRLLDDEVRLLTAEPESLRSAIKRVYGSVSTSSAKSSRGGESATVESDDAVAICEEVLEAAAMRGASDVHFKPNETAMMVRMRVDGKLESYSTIPRQLQGAVVSRLKVLSGLDIAEKRAPQDGRFTARLGPGQVKTDLRVATLPTRFGERVTLRLLGGLGRSLSLTNIGMSDRDLEIFQRAITRPHGLVLLTGPTGSGKSTTLYAAIDEVLKRRDGNIITVEDPIEYEMEDVSQVEIDSVDKVSFAKALRSILRHDPDVVMIGEIRDLETAEIAVKAALTGHLVFSTLHTNTAAGVVTRLADMGLKPFLIAATLRLAVAQRLVRRLCPQCRTPRTISEDEASLLERPTIAGATIFDASGCVYCAGRGYNGRIALIECFDCDESVAKLITDGAGEEALLANAHERKRSMLMDDAVEKLLAGMTTYQEVLEAVVVW</sequence>
<keyword evidence="6" id="KW-1185">Reference proteome</keyword>
<dbReference type="SUPFAM" id="SSF52540">
    <property type="entry name" value="P-loop containing nucleoside triphosphate hydrolases"/>
    <property type="match status" value="1"/>
</dbReference>
<evidence type="ECO:0000256" key="2">
    <source>
        <dbReference type="ARBA" id="ARBA00022741"/>
    </source>
</evidence>
<dbReference type="Gene3D" id="3.30.300.160">
    <property type="entry name" value="Type II secretion system, protein E, N-terminal domain"/>
    <property type="match status" value="1"/>
</dbReference>
<dbReference type="PROSITE" id="PS00662">
    <property type="entry name" value="T2SP_E"/>
    <property type="match status" value="1"/>
</dbReference>
<evidence type="ECO:0000259" key="4">
    <source>
        <dbReference type="PROSITE" id="PS00662"/>
    </source>
</evidence>
<dbReference type="Gene3D" id="3.40.50.300">
    <property type="entry name" value="P-loop containing nucleotide triphosphate hydrolases"/>
    <property type="match status" value="1"/>
</dbReference>
<dbReference type="RefSeq" id="WP_289161622.1">
    <property type="nucleotide sequence ID" value="NZ_JASZZN010000001.1"/>
</dbReference>
<dbReference type="Pfam" id="PF05157">
    <property type="entry name" value="MshEN"/>
    <property type="match status" value="1"/>
</dbReference>
<dbReference type="InterPro" id="IPR003593">
    <property type="entry name" value="AAA+_ATPase"/>
</dbReference>
<evidence type="ECO:0000256" key="3">
    <source>
        <dbReference type="ARBA" id="ARBA00022840"/>
    </source>
</evidence>
<accession>A0ABT7PC86</accession>
<keyword evidence="2" id="KW-0547">Nucleotide-binding</keyword>
<keyword evidence="3" id="KW-0067">ATP-binding</keyword>
<comment type="caution">
    <text evidence="5">The sequence shown here is derived from an EMBL/GenBank/DDBJ whole genome shotgun (WGS) entry which is preliminary data.</text>
</comment>
<dbReference type="Gene3D" id="3.30.450.90">
    <property type="match status" value="1"/>
</dbReference>
<dbReference type="EMBL" id="JASZZN010000001">
    <property type="protein sequence ID" value="MDM4013909.1"/>
    <property type="molecule type" value="Genomic_DNA"/>
</dbReference>
<comment type="similarity">
    <text evidence="1">Belongs to the GSP E family.</text>
</comment>
<feature type="domain" description="Bacterial type II secretion system protein E" evidence="4">
    <location>
        <begin position="336"/>
        <end position="350"/>
    </location>
</feature>
<dbReference type="Proteomes" id="UP001239462">
    <property type="component" value="Unassembled WGS sequence"/>
</dbReference>
<dbReference type="InterPro" id="IPR027417">
    <property type="entry name" value="P-loop_NTPase"/>
</dbReference>
<dbReference type="Pfam" id="PF00437">
    <property type="entry name" value="T2SSE"/>
    <property type="match status" value="1"/>
</dbReference>
<dbReference type="InterPro" id="IPR037257">
    <property type="entry name" value="T2SS_E_N_sf"/>
</dbReference>
<dbReference type="SMART" id="SM00382">
    <property type="entry name" value="AAA"/>
    <property type="match status" value="1"/>
</dbReference>
<gene>
    <name evidence="5" type="ORF">QTN89_00610</name>
</gene>
<organism evidence="5 6">
    <name type="scientific">Roseiconus lacunae</name>
    <dbReference type="NCBI Taxonomy" id="2605694"/>
    <lineage>
        <taxon>Bacteria</taxon>
        <taxon>Pseudomonadati</taxon>
        <taxon>Planctomycetota</taxon>
        <taxon>Planctomycetia</taxon>
        <taxon>Pirellulales</taxon>
        <taxon>Pirellulaceae</taxon>
        <taxon>Roseiconus</taxon>
    </lineage>
</organism>
<dbReference type="SUPFAM" id="SSF160246">
    <property type="entry name" value="EspE N-terminal domain-like"/>
    <property type="match status" value="1"/>
</dbReference>
<evidence type="ECO:0000313" key="6">
    <source>
        <dbReference type="Proteomes" id="UP001239462"/>
    </source>
</evidence>
<dbReference type="CDD" id="cd01129">
    <property type="entry name" value="PulE-GspE-like"/>
    <property type="match status" value="1"/>
</dbReference>
<protein>
    <submittedName>
        <fullName evidence="5">GspE/PulE family protein</fullName>
    </submittedName>
</protein>
<name>A0ABT7PC86_9BACT</name>
<dbReference type="InterPro" id="IPR007831">
    <property type="entry name" value="T2SS_GspE_N"/>
</dbReference>